<comment type="caution">
    <text evidence="2">The sequence shown here is derived from an EMBL/GenBank/DDBJ whole genome shotgun (WGS) entry which is preliminary data.</text>
</comment>
<dbReference type="Proteomes" id="UP001165378">
    <property type="component" value="Unassembled WGS sequence"/>
</dbReference>
<proteinExistence type="predicted"/>
<evidence type="ECO:0000256" key="1">
    <source>
        <dbReference type="SAM" id="MobiDB-lite"/>
    </source>
</evidence>
<gene>
    <name evidence="2" type="ORF">LZ495_29730</name>
</gene>
<keyword evidence="3" id="KW-1185">Reference proteome</keyword>
<dbReference type="AlphaFoldDB" id="A0AA41U346"/>
<reference evidence="2" key="1">
    <citation type="submission" date="2022-01" db="EMBL/GenBank/DDBJ databases">
        <title>Genome-Based Taxonomic Classification of the Phylum Actinobacteria.</title>
        <authorList>
            <person name="Gao Y."/>
        </authorList>
    </citation>
    <scope>NUCLEOTIDE SEQUENCE</scope>
    <source>
        <strain evidence="2">KLBMP 8922</strain>
    </source>
</reference>
<name>A0AA41U346_9ACTN</name>
<accession>A0AA41U346</accession>
<organism evidence="2 3">
    <name type="scientific">Yinghuangia soli</name>
    <dbReference type="NCBI Taxonomy" id="2908204"/>
    <lineage>
        <taxon>Bacteria</taxon>
        <taxon>Bacillati</taxon>
        <taxon>Actinomycetota</taxon>
        <taxon>Actinomycetes</taxon>
        <taxon>Kitasatosporales</taxon>
        <taxon>Streptomycetaceae</taxon>
        <taxon>Yinghuangia</taxon>
    </lineage>
</organism>
<sequence>MSPAEVGAIAVQYGYDCTGHRPLTGAARTGPGPGTGIGAGRGAGRGAGIGARLAARATSGRGTDGIEYHFARHPGFPARPQLVLPKRWWMP</sequence>
<dbReference type="EMBL" id="JAKFHA010000023">
    <property type="protein sequence ID" value="MCF2531376.1"/>
    <property type="molecule type" value="Genomic_DNA"/>
</dbReference>
<feature type="compositionally biased region" description="Gly residues" evidence="1">
    <location>
        <begin position="31"/>
        <end position="46"/>
    </location>
</feature>
<evidence type="ECO:0000313" key="2">
    <source>
        <dbReference type="EMBL" id="MCF2531376.1"/>
    </source>
</evidence>
<feature type="region of interest" description="Disordered" evidence="1">
    <location>
        <begin position="24"/>
        <end position="46"/>
    </location>
</feature>
<protein>
    <submittedName>
        <fullName evidence="2">Uncharacterized protein</fullName>
    </submittedName>
</protein>
<dbReference type="RefSeq" id="WP_235056039.1">
    <property type="nucleotide sequence ID" value="NZ_JAKFHA010000023.1"/>
</dbReference>
<evidence type="ECO:0000313" key="3">
    <source>
        <dbReference type="Proteomes" id="UP001165378"/>
    </source>
</evidence>